<protein>
    <submittedName>
        <fullName evidence="2">Uncharacterized protein</fullName>
    </submittedName>
</protein>
<keyword evidence="3" id="KW-1185">Reference proteome</keyword>
<feature type="region of interest" description="Disordered" evidence="1">
    <location>
        <begin position="33"/>
        <end position="84"/>
    </location>
</feature>
<name>A0A453JC07_AEGTS</name>
<dbReference type="Gramene" id="AET4Gv20863400.10">
    <property type="protein sequence ID" value="AET4Gv20863400.10"/>
    <property type="gene ID" value="AET4Gv20863400"/>
</dbReference>
<dbReference type="Pfam" id="PF03357">
    <property type="entry name" value="Snf7"/>
    <property type="match status" value="1"/>
</dbReference>
<dbReference type="Proteomes" id="UP000015105">
    <property type="component" value="Chromosome 4D"/>
</dbReference>
<proteinExistence type="predicted"/>
<dbReference type="GO" id="GO:0007034">
    <property type="term" value="P:vacuolar transport"/>
    <property type="evidence" value="ECO:0007669"/>
    <property type="project" value="InterPro"/>
</dbReference>
<dbReference type="EnsemblPlants" id="AET4Gv20863400.10">
    <property type="protein sequence ID" value="AET4Gv20863400.10"/>
    <property type="gene ID" value="AET4Gv20863400"/>
</dbReference>
<evidence type="ECO:0000313" key="3">
    <source>
        <dbReference type="Proteomes" id="UP000015105"/>
    </source>
</evidence>
<evidence type="ECO:0000313" key="2">
    <source>
        <dbReference type="EnsemblPlants" id="AET4Gv20863400.10"/>
    </source>
</evidence>
<sequence length="181" mass="19851">QNWRDIAPGSNSFRIGVFVPHCLCFRSIETNHRSTTSRRRDGGGEEPPEAEADAAAAAPRVAAPPPQRGPQHRAPDPRFPLPSLPDSIQSRALGLHLVADFWFGCGGADVQKEEKKVEKAIRDAAKRGDMGSAKALAKELVQSRKAVNRLYENKAQLNSISMHLGEIVGNGRRLPRIFLSR</sequence>
<dbReference type="AlphaFoldDB" id="A0A453JC07"/>
<dbReference type="InterPro" id="IPR005024">
    <property type="entry name" value="Snf7_fam"/>
</dbReference>
<reference evidence="2" key="3">
    <citation type="journal article" date="2017" name="Nature">
        <title>Genome sequence of the progenitor of the wheat D genome Aegilops tauschii.</title>
        <authorList>
            <person name="Luo M.C."/>
            <person name="Gu Y.Q."/>
            <person name="Puiu D."/>
            <person name="Wang H."/>
            <person name="Twardziok S.O."/>
            <person name="Deal K.R."/>
            <person name="Huo N."/>
            <person name="Zhu T."/>
            <person name="Wang L."/>
            <person name="Wang Y."/>
            <person name="McGuire P.E."/>
            <person name="Liu S."/>
            <person name="Long H."/>
            <person name="Ramasamy R.K."/>
            <person name="Rodriguez J.C."/>
            <person name="Van S.L."/>
            <person name="Yuan L."/>
            <person name="Wang Z."/>
            <person name="Xia Z."/>
            <person name="Xiao L."/>
            <person name="Anderson O.D."/>
            <person name="Ouyang S."/>
            <person name="Liang Y."/>
            <person name="Zimin A.V."/>
            <person name="Pertea G."/>
            <person name="Qi P."/>
            <person name="Bennetzen J.L."/>
            <person name="Dai X."/>
            <person name="Dawson M.W."/>
            <person name="Muller H.G."/>
            <person name="Kugler K."/>
            <person name="Rivarola-Duarte L."/>
            <person name="Spannagl M."/>
            <person name="Mayer K.F.X."/>
            <person name="Lu F.H."/>
            <person name="Bevan M.W."/>
            <person name="Leroy P."/>
            <person name="Li P."/>
            <person name="You F.M."/>
            <person name="Sun Q."/>
            <person name="Liu Z."/>
            <person name="Lyons E."/>
            <person name="Wicker T."/>
            <person name="Salzberg S.L."/>
            <person name="Devos K.M."/>
            <person name="Dvorak J."/>
        </authorList>
    </citation>
    <scope>NUCLEOTIDE SEQUENCE [LARGE SCALE GENOMIC DNA]</scope>
    <source>
        <strain evidence="2">cv. AL8/78</strain>
    </source>
</reference>
<accession>A0A453JC07</accession>
<reference evidence="2" key="5">
    <citation type="journal article" date="2021" name="G3 (Bethesda)">
        <title>Aegilops tauschii genome assembly Aet v5.0 features greater sequence contiguity and improved annotation.</title>
        <authorList>
            <person name="Wang L."/>
            <person name="Zhu T."/>
            <person name="Rodriguez J.C."/>
            <person name="Deal K.R."/>
            <person name="Dubcovsky J."/>
            <person name="McGuire P.E."/>
            <person name="Lux T."/>
            <person name="Spannagl M."/>
            <person name="Mayer K.F.X."/>
            <person name="Baldrich P."/>
            <person name="Meyers B.C."/>
            <person name="Huo N."/>
            <person name="Gu Y.Q."/>
            <person name="Zhou H."/>
            <person name="Devos K.M."/>
            <person name="Bennetzen J.L."/>
            <person name="Unver T."/>
            <person name="Budak H."/>
            <person name="Gulick P.J."/>
            <person name="Galiba G."/>
            <person name="Kalapos B."/>
            <person name="Nelson D.R."/>
            <person name="Li P."/>
            <person name="You F.M."/>
            <person name="Luo M.C."/>
            <person name="Dvorak J."/>
        </authorList>
    </citation>
    <scope>NUCLEOTIDE SEQUENCE [LARGE SCALE GENOMIC DNA]</scope>
    <source>
        <strain evidence="2">cv. AL8/78</strain>
    </source>
</reference>
<reference evidence="3" key="1">
    <citation type="journal article" date="2014" name="Science">
        <title>Ancient hybridizations among the ancestral genomes of bread wheat.</title>
        <authorList>
            <consortium name="International Wheat Genome Sequencing Consortium,"/>
            <person name="Marcussen T."/>
            <person name="Sandve S.R."/>
            <person name="Heier L."/>
            <person name="Spannagl M."/>
            <person name="Pfeifer M."/>
            <person name="Jakobsen K.S."/>
            <person name="Wulff B.B."/>
            <person name="Steuernagel B."/>
            <person name="Mayer K.F."/>
            <person name="Olsen O.A."/>
        </authorList>
    </citation>
    <scope>NUCLEOTIDE SEQUENCE [LARGE SCALE GENOMIC DNA]</scope>
    <source>
        <strain evidence="3">cv. AL8/78</strain>
    </source>
</reference>
<reference evidence="2" key="4">
    <citation type="submission" date="2019-03" db="UniProtKB">
        <authorList>
            <consortium name="EnsemblPlants"/>
        </authorList>
    </citation>
    <scope>IDENTIFICATION</scope>
</reference>
<dbReference type="PANTHER" id="PTHR10476">
    <property type="entry name" value="CHARGED MULTIVESICULAR BODY PROTEIN"/>
    <property type="match status" value="1"/>
</dbReference>
<reference evidence="3" key="2">
    <citation type="journal article" date="2017" name="Nat. Plants">
        <title>The Aegilops tauschii genome reveals multiple impacts of transposons.</title>
        <authorList>
            <person name="Zhao G."/>
            <person name="Zou C."/>
            <person name="Li K."/>
            <person name="Wang K."/>
            <person name="Li T."/>
            <person name="Gao L."/>
            <person name="Zhang X."/>
            <person name="Wang H."/>
            <person name="Yang Z."/>
            <person name="Liu X."/>
            <person name="Jiang W."/>
            <person name="Mao L."/>
            <person name="Kong X."/>
            <person name="Jiao Y."/>
            <person name="Jia J."/>
        </authorList>
    </citation>
    <scope>NUCLEOTIDE SEQUENCE [LARGE SCALE GENOMIC DNA]</scope>
    <source>
        <strain evidence="3">cv. AL8/78</strain>
    </source>
</reference>
<organism evidence="2 3">
    <name type="scientific">Aegilops tauschii subsp. strangulata</name>
    <name type="common">Goatgrass</name>
    <dbReference type="NCBI Taxonomy" id="200361"/>
    <lineage>
        <taxon>Eukaryota</taxon>
        <taxon>Viridiplantae</taxon>
        <taxon>Streptophyta</taxon>
        <taxon>Embryophyta</taxon>
        <taxon>Tracheophyta</taxon>
        <taxon>Spermatophyta</taxon>
        <taxon>Magnoliopsida</taxon>
        <taxon>Liliopsida</taxon>
        <taxon>Poales</taxon>
        <taxon>Poaceae</taxon>
        <taxon>BOP clade</taxon>
        <taxon>Pooideae</taxon>
        <taxon>Triticodae</taxon>
        <taxon>Triticeae</taxon>
        <taxon>Triticinae</taxon>
        <taxon>Aegilops</taxon>
    </lineage>
</organism>
<dbReference type="Gene3D" id="6.10.140.1230">
    <property type="match status" value="1"/>
</dbReference>
<evidence type="ECO:0000256" key="1">
    <source>
        <dbReference type="SAM" id="MobiDB-lite"/>
    </source>
</evidence>